<keyword evidence="1" id="KW-0472">Membrane</keyword>
<feature type="transmembrane region" description="Helical" evidence="1">
    <location>
        <begin position="6"/>
        <end position="25"/>
    </location>
</feature>
<evidence type="ECO:0000313" key="2">
    <source>
        <dbReference type="EMBL" id="KPM38307.1"/>
    </source>
</evidence>
<proteinExistence type="predicted"/>
<protein>
    <submittedName>
        <fullName evidence="2">Uncharacterized protein</fullName>
    </submittedName>
</protein>
<dbReference type="Proteomes" id="UP000050424">
    <property type="component" value="Unassembled WGS sequence"/>
</dbReference>
<keyword evidence="1" id="KW-1133">Transmembrane helix</keyword>
<evidence type="ECO:0000256" key="1">
    <source>
        <dbReference type="SAM" id="Phobius"/>
    </source>
</evidence>
<name>A0A0P7B8G6_9HYPO</name>
<keyword evidence="3" id="KW-1185">Reference proteome</keyword>
<sequence length="113" mass="12876">SATSRAWLYAYALLGTTALILLVLWRVSKVRRYRFAQAKRRRFVVVGSDRGTQGRFLHIPAPAVEASWRHGRGRREDVEMGRMNNAAAALRSWEAGGMSEPLPSYEAATWYHR</sequence>
<comment type="caution">
    <text evidence="2">The sequence shown here is derived from an EMBL/GenBank/DDBJ whole genome shotgun (WGS) entry which is preliminary data.</text>
</comment>
<organism evidence="2 3">
    <name type="scientific">Neonectria ditissima</name>
    <dbReference type="NCBI Taxonomy" id="78410"/>
    <lineage>
        <taxon>Eukaryota</taxon>
        <taxon>Fungi</taxon>
        <taxon>Dikarya</taxon>
        <taxon>Ascomycota</taxon>
        <taxon>Pezizomycotina</taxon>
        <taxon>Sordariomycetes</taxon>
        <taxon>Hypocreomycetidae</taxon>
        <taxon>Hypocreales</taxon>
        <taxon>Nectriaceae</taxon>
        <taxon>Neonectria</taxon>
    </lineage>
</organism>
<feature type="non-terminal residue" evidence="2">
    <location>
        <position position="1"/>
    </location>
</feature>
<accession>A0A0P7B8G6</accession>
<gene>
    <name evidence="2" type="ORF">AK830_g8256</name>
</gene>
<evidence type="ECO:0000313" key="3">
    <source>
        <dbReference type="Proteomes" id="UP000050424"/>
    </source>
</evidence>
<keyword evidence="1" id="KW-0812">Transmembrane</keyword>
<reference evidence="2 3" key="1">
    <citation type="submission" date="2015-09" db="EMBL/GenBank/DDBJ databases">
        <title>Draft genome of a European isolate of the apple canker pathogen Neonectria ditissima.</title>
        <authorList>
            <person name="Gomez-Cortecero A."/>
            <person name="Harrison R.J."/>
            <person name="Armitage A.D."/>
        </authorList>
    </citation>
    <scope>NUCLEOTIDE SEQUENCE [LARGE SCALE GENOMIC DNA]</scope>
    <source>
        <strain evidence="2 3">R09/05</strain>
    </source>
</reference>
<dbReference type="EMBL" id="LKCW01000138">
    <property type="protein sequence ID" value="KPM38307.1"/>
    <property type="molecule type" value="Genomic_DNA"/>
</dbReference>
<dbReference type="AlphaFoldDB" id="A0A0P7B8G6"/>